<protein>
    <submittedName>
        <fullName evidence="6">NAD(P)-dependent oxidoreductase</fullName>
        <ecNumber evidence="6">1.1.-.-</ecNumber>
    </submittedName>
</protein>
<name>A0ABT6PSA1_9PSEU</name>
<comment type="similarity">
    <text evidence="1">Belongs to the HIBADH-related family.</text>
</comment>
<dbReference type="RefSeq" id="WP_281456610.1">
    <property type="nucleotide sequence ID" value="NZ_JASAOF010000010.1"/>
</dbReference>
<dbReference type="InterPro" id="IPR036291">
    <property type="entry name" value="NAD(P)-bd_dom_sf"/>
</dbReference>
<dbReference type="SUPFAM" id="SSF48179">
    <property type="entry name" value="6-phosphogluconate dehydrogenase C-terminal domain-like"/>
    <property type="match status" value="1"/>
</dbReference>
<dbReference type="Proteomes" id="UP001237595">
    <property type="component" value="Unassembled WGS sequence"/>
</dbReference>
<gene>
    <name evidence="6" type="ORF">QFW96_16825</name>
</gene>
<reference evidence="6 7" key="1">
    <citation type="submission" date="2023-04" db="EMBL/GenBank/DDBJ databases">
        <title>Draft genome sequence of Saccharopolyspora sp. TS4A08 isolated from sweet potato rhizospheric soil.</title>
        <authorList>
            <person name="Suksaard P."/>
            <person name="Duangmal K."/>
        </authorList>
    </citation>
    <scope>NUCLEOTIDE SEQUENCE [LARGE SCALE GENOMIC DNA]</scope>
    <source>
        <strain evidence="6 7">TS4A08</strain>
    </source>
</reference>
<dbReference type="InterPro" id="IPR006115">
    <property type="entry name" value="6PGDH_NADP-bd"/>
</dbReference>
<dbReference type="EMBL" id="JASAOF010000010">
    <property type="protein sequence ID" value="MDI2030296.1"/>
    <property type="molecule type" value="Genomic_DNA"/>
</dbReference>
<dbReference type="EC" id="1.1.-.-" evidence="6"/>
<evidence type="ECO:0000259" key="4">
    <source>
        <dbReference type="Pfam" id="PF03446"/>
    </source>
</evidence>
<keyword evidence="3" id="KW-0520">NAD</keyword>
<keyword evidence="2 6" id="KW-0560">Oxidoreductase</keyword>
<dbReference type="PROSITE" id="PS00895">
    <property type="entry name" value="3_HYDROXYISOBUT_DH"/>
    <property type="match status" value="1"/>
</dbReference>
<sequence length="293" mass="30241">MTPSDEVSLLGLGPMGEPMAANLIRELGSLTVWNRTPERAERVVSLGARQATTPAEAAVDVVLTVLPDLPQVEALLPGPGGLLAGWRARDVTRPVLVVHGTVSPVAVREFAARLAAEHGVRVVDAPMSGGVPGAERGELSLMIGGDESAVESLAPVFDAVARTAVRMGGTGSGQLAKACNQIVVAGTIAALCEALTLAELHGLSRADLLTALGDGLAGSEVLRQKAERWLSGDYSGGGSARNQLKDLVFARDAADDAGAPSDVVDLLLAQFDRVVRAGDGDLDHSALLRTITR</sequence>
<dbReference type="InterPro" id="IPR015815">
    <property type="entry name" value="HIBADH-related"/>
</dbReference>
<dbReference type="InterPro" id="IPR008927">
    <property type="entry name" value="6-PGluconate_DH-like_C_sf"/>
</dbReference>
<accession>A0ABT6PSA1</accession>
<dbReference type="InterPro" id="IPR029154">
    <property type="entry name" value="HIBADH-like_NADP-bd"/>
</dbReference>
<dbReference type="InterPro" id="IPR002204">
    <property type="entry name" value="3-OH-isobutyrate_DH-rel_CS"/>
</dbReference>
<dbReference type="InterPro" id="IPR013328">
    <property type="entry name" value="6PGD_dom2"/>
</dbReference>
<organism evidence="6 7">
    <name type="scientific">Saccharopolyspora ipomoeae</name>
    <dbReference type="NCBI Taxonomy" id="3042027"/>
    <lineage>
        <taxon>Bacteria</taxon>
        <taxon>Bacillati</taxon>
        <taxon>Actinomycetota</taxon>
        <taxon>Actinomycetes</taxon>
        <taxon>Pseudonocardiales</taxon>
        <taxon>Pseudonocardiaceae</taxon>
        <taxon>Saccharopolyspora</taxon>
    </lineage>
</organism>
<evidence type="ECO:0000256" key="2">
    <source>
        <dbReference type="ARBA" id="ARBA00023002"/>
    </source>
</evidence>
<dbReference type="Gene3D" id="1.10.1040.10">
    <property type="entry name" value="N-(1-d-carboxylethyl)-l-norvaline Dehydrogenase, domain 2"/>
    <property type="match status" value="1"/>
</dbReference>
<dbReference type="SUPFAM" id="SSF51735">
    <property type="entry name" value="NAD(P)-binding Rossmann-fold domains"/>
    <property type="match status" value="1"/>
</dbReference>
<evidence type="ECO:0000313" key="6">
    <source>
        <dbReference type="EMBL" id="MDI2030296.1"/>
    </source>
</evidence>
<evidence type="ECO:0000256" key="1">
    <source>
        <dbReference type="ARBA" id="ARBA00009080"/>
    </source>
</evidence>
<evidence type="ECO:0000313" key="7">
    <source>
        <dbReference type="Proteomes" id="UP001237595"/>
    </source>
</evidence>
<feature type="domain" description="6-phosphogluconate dehydrogenase NADP-binding" evidence="4">
    <location>
        <begin position="7"/>
        <end position="167"/>
    </location>
</feature>
<dbReference type="Pfam" id="PF03446">
    <property type="entry name" value="NAD_binding_2"/>
    <property type="match status" value="1"/>
</dbReference>
<feature type="domain" description="3-hydroxyisobutyrate dehydrogenase-like NAD-binding" evidence="5">
    <location>
        <begin position="171"/>
        <end position="290"/>
    </location>
</feature>
<keyword evidence="7" id="KW-1185">Reference proteome</keyword>
<dbReference type="PIRSF" id="PIRSF000103">
    <property type="entry name" value="HIBADH"/>
    <property type="match status" value="1"/>
</dbReference>
<dbReference type="Pfam" id="PF14833">
    <property type="entry name" value="NAD_binding_11"/>
    <property type="match status" value="1"/>
</dbReference>
<comment type="caution">
    <text evidence="6">The sequence shown here is derived from an EMBL/GenBank/DDBJ whole genome shotgun (WGS) entry which is preliminary data.</text>
</comment>
<dbReference type="Gene3D" id="3.40.50.720">
    <property type="entry name" value="NAD(P)-binding Rossmann-like Domain"/>
    <property type="match status" value="1"/>
</dbReference>
<evidence type="ECO:0000259" key="5">
    <source>
        <dbReference type="Pfam" id="PF14833"/>
    </source>
</evidence>
<dbReference type="PANTHER" id="PTHR43060">
    <property type="entry name" value="3-HYDROXYISOBUTYRATE DEHYDROGENASE-LIKE 1, MITOCHONDRIAL-RELATED"/>
    <property type="match status" value="1"/>
</dbReference>
<dbReference type="PANTHER" id="PTHR43060:SF15">
    <property type="entry name" value="3-HYDROXYISOBUTYRATE DEHYDROGENASE-LIKE 1, MITOCHONDRIAL-RELATED"/>
    <property type="match status" value="1"/>
</dbReference>
<dbReference type="GO" id="GO:0016491">
    <property type="term" value="F:oxidoreductase activity"/>
    <property type="evidence" value="ECO:0007669"/>
    <property type="project" value="UniProtKB-KW"/>
</dbReference>
<evidence type="ECO:0000256" key="3">
    <source>
        <dbReference type="ARBA" id="ARBA00023027"/>
    </source>
</evidence>
<proteinExistence type="inferred from homology"/>